<dbReference type="PROSITE" id="PS00648">
    <property type="entry name" value="RIBONUCLEASE_P"/>
    <property type="match status" value="1"/>
</dbReference>
<protein>
    <recommendedName>
        <fullName evidence="7 8">Ribonuclease P protein component</fullName>
        <shortName evidence="7">RNase P protein</shortName>
        <shortName evidence="7">RNaseP protein</shortName>
        <ecNumber evidence="7 8">3.1.26.5</ecNumber>
    </recommendedName>
    <alternativeName>
        <fullName evidence="7">Protein C5</fullName>
    </alternativeName>
</protein>
<dbReference type="InterPro" id="IPR020568">
    <property type="entry name" value="Ribosomal_Su5_D2-typ_SF"/>
</dbReference>
<evidence type="ECO:0000256" key="3">
    <source>
        <dbReference type="ARBA" id="ARBA00022722"/>
    </source>
</evidence>
<dbReference type="EC" id="3.1.26.5" evidence="7 8"/>
<comment type="subunit">
    <text evidence="7">Consists of a catalytic RNA component (M1 or rnpB) and a protein subunit.</text>
</comment>
<accession>A0ABS1J406</accession>
<keyword evidence="6 7" id="KW-0694">RNA-binding</keyword>
<keyword evidence="11" id="KW-1185">Reference proteome</keyword>
<feature type="region of interest" description="Disordered" evidence="9">
    <location>
        <begin position="107"/>
        <end position="144"/>
    </location>
</feature>
<comment type="function">
    <text evidence="1 7">RNaseP catalyzes the removal of the 5'-leader sequence from pre-tRNA to produce the mature 5'-terminus. It can also cleave other RNA substrates such as 4.5S RNA. The protein component plays an auxiliary but essential role in vivo by binding to the 5'-leader sequence and broadening the substrate specificity of the ribozyme.</text>
</comment>
<evidence type="ECO:0000256" key="8">
    <source>
        <dbReference type="NCBIfam" id="TIGR00188"/>
    </source>
</evidence>
<evidence type="ECO:0000256" key="2">
    <source>
        <dbReference type="ARBA" id="ARBA00022694"/>
    </source>
</evidence>
<organism evidence="10 11">
    <name type="scientific">Tumebacillus amylolyticus</name>
    <dbReference type="NCBI Taxonomy" id="2801339"/>
    <lineage>
        <taxon>Bacteria</taxon>
        <taxon>Bacillati</taxon>
        <taxon>Bacillota</taxon>
        <taxon>Bacilli</taxon>
        <taxon>Bacillales</taxon>
        <taxon>Alicyclobacillaceae</taxon>
        <taxon>Tumebacillus</taxon>
    </lineage>
</organism>
<gene>
    <name evidence="7 10" type="primary">rnpA</name>
    <name evidence="10" type="ORF">JJB07_00050</name>
</gene>
<evidence type="ECO:0000256" key="7">
    <source>
        <dbReference type="HAMAP-Rule" id="MF_00227"/>
    </source>
</evidence>
<dbReference type="NCBIfam" id="TIGR00188">
    <property type="entry name" value="rnpA"/>
    <property type="match status" value="1"/>
</dbReference>
<keyword evidence="2 7" id="KW-0819">tRNA processing</keyword>
<evidence type="ECO:0000256" key="4">
    <source>
        <dbReference type="ARBA" id="ARBA00022759"/>
    </source>
</evidence>
<dbReference type="SUPFAM" id="SSF54211">
    <property type="entry name" value="Ribosomal protein S5 domain 2-like"/>
    <property type="match status" value="1"/>
</dbReference>
<reference evidence="10 11" key="1">
    <citation type="submission" date="2021-01" db="EMBL/GenBank/DDBJ databases">
        <title>Tumebacillus sp. strain ITR2 16S ribosomal RNA gene Genome sequencing and assembly.</title>
        <authorList>
            <person name="Kang M."/>
        </authorList>
    </citation>
    <scope>NUCLEOTIDE SEQUENCE [LARGE SCALE GENOMIC DNA]</scope>
    <source>
        <strain evidence="10 11">ITR2</strain>
    </source>
</reference>
<evidence type="ECO:0000256" key="9">
    <source>
        <dbReference type="SAM" id="MobiDB-lite"/>
    </source>
</evidence>
<dbReference type="InterPro" id="IPR014721">
    <property type="entry name" value="Ribsml_uS5_D2-typ_fold_subgr"/>
</dbReference>
<name>A0ABS1J406_9BACL</name>
<dbReference type="InterPro" id="IPR020539">
    <property type="entry name" value="RNase_P_CS"/>
</dbReference>
<comment type="catalytic activity">
    <reaction evidence="7">
        <text>Endonucleolytic cleavage of RNA, removing 5'-extranucleotides from tRNA precursor.</text>
        <dbReference type="EC" id="3.1.26.5"/>
    </reaction>
</comment>
<keyword evidence="3 7" id="KW-0540">Nuclease</keyword>
<evidence type="ECO:0000256" key="1">
    <source>
        <dbReference type="ARBA" id="ARBA00002663"/>
    </source>
</evidence>
<evidence type="ECO:0000313" key="11">
    <source>
        <dbReference type="Proteomes" id="UP000602284"/>
    </source>
</evidence>
<proteinExistence type="inferred from homology"/>
<comment type="caution">
    <text evidence="10">The sequence shown here is derived from an EMBL/GenBank/DDBJ whole genome shotgun (WGS) entry which is preliminary data.</text>
</comment>
<comment type="similarity">
    <text evidence="7">Belongs to the RnpA family.</text>
</comment>
<dbReference type="Gene3D" id="3.30.230.10">
    <property type="match status" value="1"/>
</dbReference>
<dbReference type="InterPro" id="IPR000100">
    <property type="entry name" value="RNase_P"/>
</dbReference>
<sequence>MLQREHRLTDKRDFQRVFHHGHSFANRYLVLYYMKTPNNPAFRVGFSVSKKVGKAVTRNRVKRLLREAFRLEKEKVTDLYDFVVIARPSAAELDFHTIRQNVQHLLRNMENGKDASQRKATSPGKKGTGAKRNPPAASKGVTPS</sequence>
<dbReference type="RefSeq" id="WP_201630129.1">
    <property type="nucleotide sequence ID" value="NZ_JAEQNB010000001.1"/>
</dbReference>
<evidence type="ECO:0000256" key="5">
    <source>
        <dbReference type="ARBA" id="ARBA00022801"/>
    </source>
</evidence>
<dbReference type="PANTHER" id="PTHR33992">
    <property type="entry name" value="RIBONUCLEASE P PROTEIN COMPONENT"/>
    <property type="match status" value="1"/>
</dbReference>
<dbReference type="Proteomes" id="UP000602284">
    <property type="component" value="Unassembled WGS sequence"/>
</dbReference>
<dbReference type="EMBL" id="JAEQNB010000001">
    <property type="protein sequence ID" value="MBL0385022.1"/>
    <property type="molecule type" value="Genomic_DNA"/>
</dbReference>
<keyword evidence="4 7" id="KW-0255">Endonuclease</keyword>
<dbReference type="GO" id="GO:0004526">
    <property type="term" value="F:ribonuclease P activity"/>
    <property type="evidence" value="ECO:0007669"/>
    <property type="project" value="UniProtKB-EC"/>
</dbReference>
<evidence type="ECO:0000313" key="10">
    <source>
        <dbReference type="EMBL" id="MBL0385022.1"/>
    </source>
</evidence>
<dbReference type="PANTHER" id="PTHR33992:SF1">
    <property type="entry name" value="RIBONUCLEASE P PROTEIN COMPONENT"/>
    <property type="match status" value="1"/>
</dbReference>
<dbReference type="HAMAP" id="MF_00227">
    <property type="entry name" value="RNase_P"/>
    <property type="match status" value="1"/>
</dbReference>
<evidence type="ECO:0000256" key="6">
    <source>
        <dbReference type="ARBA" id="ARBA00022884"/>
    </source>
</evidence>
<keyword evidence="5 7" id="KW-0378">Hydrolase</keyword>
<dbReference type="Pfam" id="PF00825">
    <property type="entry name" value="Ribonuclease_P"/>
    <property type="match status" value="1"/>
</dbReference>